<accession>A0A5M8PSB8</accession>
<sequence length="637" mass="68223">MPNLYLVNLEKDQVTTRRESRDQCFLAPSAAELELVRHGVLALVTPLPPIIRDCPSVGHSRPLSPLKLSANCELNVIRRNWKPSKHQEVHLEYPSVEQSKISDMAIPPRTPSYTVSGLSTITEEDTSSNAGELDQTIVSENQNHELSAGYSYNAQPSSTSDITTPPSTDPHTIDTLSTVTEEDISSNAGEPDQTILSGQLDQTTVSGQPDQTIVSGQPDQIIVSGQPDQTIVSGQLDQTTVSGQPDQTIVSGQLDQTTVSGQPDQTIVSGQPDQTIVSGQPEQTTVSGQQDQTIVSGQPEQTTVSGQAAQTIVSENQNQGVSAGYTYNAQPSSMSPHGLTPRTPSHVRHRHPPLSGAPDDVLPLFRPRYATSRAADLLGTSPTPGPGGRRQSVSVTNSNGHYGSHNMPNYSRPLPPRFPLRTSAPSSVAANRNRQSVSGQQDQTTVPGQPAQTSVSENQNQGVSASYTYNAQPSSMNPHGLTPRTPSHVRHRHPPLSGAPDDVLPLFLPGYATSRAADLLGTSPTPGPGGRRQSVSVTNSNGHYGSHNMPNFSRPLPPRFPLRTSAPSSVAANRNRYPRPTITRAIRRVSFADELTGPQTMTSRLALEYRPEEEATAGRSAPDNGTATDEASSEDRI</sequence>
<feature type="region of interest" description="Disordered" evidence="1">
    <location>
        <begin position="376"/>
        <end position="491"/>
    </location>
</feature>
<dbReference type="InterPro" id="IPR011049">
    <property type="entry name" value="Serralysin-like_metalloprot_C"/>
</dbReference>
<evidence type="ECO:0000313" key="2">
    <source>
        <dbReference type="EMBL" id="KAA6412456.1"/>
    </source>
</evidence>
<dbReference type="AlphaFoldDB" id="A0A5M8PSB8"/>
<dbReference type="EMBL" id="VXIT01000005">
    <property type="protein sequence ID" value="KAA6412456.1"/>
    <property type="molecule type" value="Genomic_DNA"/>
</dbReference>
<dbReference type="OrthoDB" id="9950082at2759"/>
<feature type="compositionally biased region" description="Low complexity" evidence="1">
    <location>
        <begin position="156"/>
        <end position="174"/>
    </location>
</feature>
<comment type="caution">
    <text evidence="2">The sequence shown here is derived from an EMBL/GenBank/DDBJ whole genome shotgun (WGS) entry which is preliminary data.</text>
</comment>
<reference evidence="2 3" key="1">
    <citation type="submission" date="2019-09" db="EMBL/GenBank/DDBJ databases">
        <title>The hologenome of the rock-dwelling lichen Lasallia pustulata.</title>
        <authorList>
            <person name="Greshake Tzovaras B."/>
            <person name="Segers F."/>
            <person name="Bicker A."/>
            <person name="Dal Grande F."/>
            <person name="Otte J."/>
            <person name="Hankeln T."/>
            <person name="Schmitt I."/>
            <person name="Ebersberger I."/>
        </authorList>
    </citation>
    <scope>NUCLEOTIDE SEQUENCE [LARGE SCALE GENOMIC DNA]</scope>
    <source>
        <strain evidence="2">A1-1</strain>
    </source>
</reference>
<feature type="compositionally biased region" description="Polar residues" evidence="1">
    <location>
        <begin position="423"/>
        <end position="477"/>
    </location>
</feature>
<dbReference type="SUPFAM" id="SSF51120">
    <property type="entry name" value="beta-Roll"/>
    <property type="match status" value="1"/>
</dbReference>
<feature type="region of interest" description="Disordered" evidence="1">
    <location>
        <begin position="602"/>
        <end position="637"/>
    </location>
</feature>
<feature type="region of interest" description="Disordered" evidence="1">
    <location>
        <begin position="322"/>
        <end position="363"/>
    </location>
</feature>
<dbReference type="Proteomes" id="UP000324767">
    <property type="component" value="Unassembled WGS sequence"/>
</dbReference>
<protein>
    <submittedName>
        <fullName evidence="2">Uncharacterized protein</fullName>
    </submittedName>
</protein>
<evidence type="ECO:0000313" key="3">
    <source>
        <dbReference type="Proteomes" id="UP000324767"/>
    </source>
</evidence>
<feature type="region of interest" description="Disordered" evidence="1">
    <location>
        <begin position="150"/>
        <end position="174"/>
    </location>
</feature>
<proteinExistence type="predicted"/>
<feature type="compositionally biased region" description="Polar residues" evidence="1">
    <location>
        <begin position="391"/>
        <end position="409"/>
    </location>
</feature>
<organism evidence="2 3">
    <name type="scientific">Lasallia pustulata</name>
    <dbReference type="NCBI Taxonomy" id="136370"/>
    <lineage>
        <taxon>Eukaryota</taxon>
        <taxon>Fungi</taxon>
        <taxon>Dikarya</taxon>
        <taxon>Ascomycota</taxon>
        <taxon>Pezizomycotina</taxon>
        <taxon>Lecanoromycetes</taxon>
        <taxon>OSLEUM clade</taxon>
        <taxon>Umbilicariomycetidae</taxon>
        <taxon>Umbilicariales</taxon>
        <taxon>Umbilicariaceae</taxon>
        <taxon>Lasallia</taxon>
    </lineage>
</organism>
<evidence type="ECO:0000256" key="1">
    <source>
        <dbReference type="SAM" id="MobiDB-lite"/>
    </source>
</evidence>
<gene>
    <name evidence="2" type="ORF">FRX48_03447</name>
</gene>
<name>A0A5M8PSB8_9LECA</name>
<feature type="compositionally biased region" description="Polar residues" evidence="1">
    <location>
        <begin position="322"/>
        <end position="335"/>
    </location>
</feature>